<gene>
    <name evidence="1" type="ORF">NCTC5908_01686</name>
</gene>
<dbReference type="Proteomes" id="UP000253728">
    <property type="component" value="Unassembled WGS sequence"/>
</dbReference>
<sequence>MSVNNLKTHYSAKELVGLSLATLPNSVQGILYQAKRIAGQLKKELVKAVVLNMP</sequence>
<dbReference type="EMBL" id="UFSP01000003">
    <property type="protein sequence ID" value="SSZ29874.1"/>
    <property type="molecule type" value="Genomic_DNA"/>
</dbReference>
<accession>A0A336N8F1</accession>
<dbReference type="AlphaFoldDB" id="A0A336N8F1"/>
<proteinExistence type="predicted"/>
<evidence type="ECO:0000313" key="1">
    <source>
        <dbReference type="EMBL" id="SSZ29874.1"/>
    </source>
</evidence>
<dbReference type="SUPFAM" id="SSF46955">
    <property type="entry name" value="Putative DNA-binding domain"/>
    <property type="match status" value="1"/>
</dbReference>
<dbReference type="InterPro" id="IPR009061">
    <property type="entry name" value="DNA-bd_dom_put_sf"/>
</dbReference>
<organism evidence="1 2">
    <name type="scientific">Aggregatibacter aphrophilus</name>
    <name type="common">Haemophilus aphrophilus</name>
    <dbReference type="NCBI Taxonomy" id="732"/>
    <lineage>
        <taxon>Bacteria</taxon>
        <taxon>Pseudomonadati</taxon>
        <taxon>Pseudomonadota</taxon>
        <taxon>Gammaproteobacteria</taxon>
        <taxon>Pasteurellales</taxon>
        <taxon>Pasteurellaceae</taxon>
        <taxon>Aggregatibacter</taxon>
    </lineage>
</organism>
<protein>
    <submittedName>
        <fullName evidence="1">Uncharacterized protein</fullName>
    </submittedName>
</protein>
<name>A0A336N8F1_AGGAP</name>
<evidence type="ECO:0000313" key="2">
    <source>
        <dbReference type="Proteomes" id="UP000253728"/>
    </source>
</evidence>
<reference evidence="1 2" key="1">
    <citation type="submission" date="2018-06" db="EMBL/GenBank/DDBJ databases">
        <authorList>
            <consortium name="Pathogen Informatics"/>
            <person name="Doyle S."/>
        </authorList>
    </citation>
    <scope>NUCLEOTIDE SEQUENCE [LARGE SCALE GENOMIC DNA]</scope>
    <source>
        <strain evidence="1 2">NCTC5908</strain>
    </source>
</reference>